<dbReference type="Pfam" id="PF00294">
    <property type="entry name" value="PfkB"/>
    <property type="match status" value="1"/>
</dbReference>
<accession>A0A0R2RJE0</accession>
<dbReference type="InterPro" id="IPR011913">
    <property type="entry name" value="RfaE_dom_I"/>
</dbReference>
<reference evidence="4 5" key="1">
    <citation type="submission" date="2015-10" db="EMBL/GenBank/DDBJ databases">
        <title>Metagenome-Assembled Genomes uncover a global brackish microbiome.</title>
        <authorList>
            <person name="Hugerth L.W."/>
            <person name="Larsson J."/>
            <person name="Alneberg J."/>
            <person name="Lindh M.V."/>
            <person name="Legrand C."/>
            <person name="Pinhassi J."/>
            <person name="Andersson A.F."/>
        </authorList>
    </citation>
    <scope>NUCLEOTIDE SEQUENCE [LARGE SCALE GENOMIC DNA]</scope>
    <source>
        <strain evidence="4">BACL18 MAG-120507-bin52</strain>
    </source>
</reference>
<keyword evidence="1" id="KW-0808">Transferase</keyword>
<dbReference type="Gene3D" id="3.40.1190.20">
    <property type="match status" value="1"/>
</dbReference>
<dbReference type="NCBIfam" id="TIGR02198">
    <property type="entry name" value="rfaE_dom_I"/>
    <property type="match status" value="1"/>
</dbReference>
<dbReference type="FunFam" id="3.40.1190.20:FF:000002">
    <property type="entry name" value="Bifunctional protein HldE"/>
    <property type="match status" value="1"/>
</dbReference>
<dbReference type="SUPFAM" id="SSF53613">
    <property type="entry name" value="Ribokinase-like"/>
    <property type="match status" value="1"/>
</dbReference>
<dbReference type="GO" id="GO:0033786">
    <property type="term" value="F:heptose-1-phosphate adenylyltransferase activity"/>
    <property type="evidence" value="ECO:0007669"/>
    <property type="project" value="TreeGrafter"/>
</dbReference>
<feature type="domain" description="Carbohydrate kinase PfkB" evidence="3">
    <location>
        <begin position="26"/>
        <end position="323"/>
    </location>
</feature>
<organism evidence="4 5">
    <name type="scientific">Verrucomicrobia subdivision 6 bacterium BACL9 MAG-120507-bin52</name>
    <dbReference type="NCBI Taxonomy" id="1655590"/>
    <lineage>
        <taxon>Bacteria</taxon>
        <taxon>Pseudomonadati</taxon>
        <taxon>Verrucomicrobiota</taxon>
        <taxon>Verrucomicrobiia</taxon>
        <taxon>Verrucomicrobiales</taxon>
        <taxon>Verrucomicrobia subdivision 6</taxon>
    </lineage>
</organism>
<evidence type="ECO:0000313" key="4">
    <source>
        <dbReference type="EMBL" id="KRO62796.1"/>
    </source>
</evidence>
<dbReference type="CDD" id="cd01172">
    <property type="entry name" value="RfaE_like"/>
    <property type="match status" value="1"/>
</dbReference>
<protein>
    <recommendedName>
        <fullName evidence="3">Carbohydrate kinase PfkB domain-containing protein</fullName>
    </recommendedName>
</protein>
<dbReference type="PANTHER" id="PTHR46969">
    <property type="entry name" value="BIFUNCTIONAL PROTEIN HLDE"/>
    <property type="match status" value="1"/>
</dbReference>
<comment type="caution">
    <text evidence="4">The sequence shown here is derived from an EMBL/GenBank/DDBJ whole genome shotgun (WGS) entry which is preliminary data.</text>
</comment>
<dbReference type="AlphaFoldDB" id="A0A0R2RJE0"/>
<evidence type="ECO:0000256" key="1">
    <source>
        <dbReference type="ARBA" id="ARBA00022679"/>
    </source>
</evidence>
<dbReference type="PANTHER" id="PTHR46969:SF1">
    <property type="entry name" value="BIFUNCTIONAL PROTEIN HLDE"/>
    <property type="match status" value="1"/>
</dbReference>
<dbReference type="EMBL" id="LIBO01000033">
    <property type="protein sequence ID" value="KRO62796.1"/>
    <property type="molecule type" value="Genomic_DNA"/>
</dbReference>
<proteinExistence type="predicted"/>
<dbReference type="InterPro" id="IPR011611">
    <property type="entry name" value="PfkB_dom"/>
</dbReference>
<dbReference type="GO" id="GO:0016773">
    <property type="term" value="F:phosphotransferase activity, alcohol group as acceptor"/>
    <property type="evidence" value="ECO:0007669"/>
    <property type="project" value="InterPro"/>
</dbReference>
<dbReference type="GO" id="GO:0033785">
    <property type="term" value="F:heptose 7-phosphate kinase activity"/>
    <property type="evidence" value="ECO:0007669"/>
    <property type="project" value="TreeGrafter"/>
</dbReference>
<dbReference type="InterPro" id="IPR029056">
    <property type="entry name" value="Ribokinase-like"/>
</dbReference>
<name>A0A0R2RJE0_9BACT</name>
<evidence type="ECO:0000313" key="5">
    <source>
        <dbReference type="Proteomes" id="UP000051269"/>
    </source>
</evidence>
<dbReference type="GO" id="GO:0005829">
    <property type="term" value="C:cytosol"/>
    <property type="evidence" value="ECO:0007669"/>
    <property type="project" value="TreeGrafter"/>
</dbReference>
<dbReference type="Proteomes" id="UP000051269">
    <property type="component" value="Unassembled WGS sequence"/>
</dbReference>
<gene>
    <name evidence="4" type="ORF">ABR82_07825</name>
</gene>
<sequence length="336" mass="36665">MLLLARNHLSPAQLRTTLKKFRRLRILVVGDLMLDEFIYGHVTRISPEAPVPVVHVEKENSYPGGSANVGRNLASLGIHAELSGSIGQDSSGDRLLQLLRHAKIGTSGICRSSAFPTIRKTRVLARHQQVVRVDRESPERLTHKERAAVLKKSLHLLPHCDALILEDYGKGLFDQDFVETLFTASQKYDIPSLVDPNIHNPLDWQGATLVKPNRAEAFSALGQPDSNRKEDWISAGEELLLRWSCRYLLLTLGENGMILFQSGQKPHHIPSRAREVYDVSGAGDTVISVLAAGLAANLSGHVAAEAANFAAGIVVGKLGTATVTSEELTEAARHHG</sequence>
<evidence type="ECO:0000256" key="2">
    <source>
        <dbReference type="ARBA" id="ARBA00022777"/>
    </source>
</evidence>
<evidence type="ECO:0000259" key="3">
    <source>
        <dbReference type="Pfam" id="PF00294"/>
    </source>
</evidence>
<keyword evidence="2" id="KW-0418">Kinase</keyword>